<dbReference type="InterPro" id="IPR003774">
    <property type="entry name" value="AlgH-like"/>
</dbReference>
<sequence>MTKQHSLEHQILIAMPTLTNSWFDKTVVYVVEDNEYGSMGLTLNLPHSFTIENLLEHFTLNADQTLPYLDQKVLLGGPVEVEHGFILHEDTGQSWQKSLPLQNGLVMSVSEDLLKAIAEGTGPQKFIACLGFAGWEKGQLADEIQGNSWLTIPYNESLLFEVPTHDKWRVALGTLGIAPEFLSMEAGHD</sequence>
<dbReference type="GO" id="GO:0005829">
    <property type="term" value="C:cytosol"/>
    <property type="evidence" value="ECO:0007669"/>
    <property type="project" value="TreeGrafter"/>
</dbReference>
<evidence type="ECO:0000256" key="2">
    <source>
        <dbReference type="HAMAP-Rule" id="MF_00758"/>
    </source>
</evidence>
<comment type="similarity">
    <text evidence="1 2">Belongs to the UPF0301 (AlgH) family.</text>
</comment>
<protein>
    <recommendedName>
        <fullName evidence="2">UPF0301 protein THMIRHAT_04940</fullName>
    </recommendedName>
</protein>
<dbReference type="Gene3D" id="3.40.1740.10">
    <property type="entry name" value="VC0467-like"/>
    <property type="match status" value="1"/>
</dbReference>
<accession>A0A6F8PKZ7</accession>
<evidence type="ECO:0000313" key="4">
    <source>
        <dbReference type="Proteomes" id="UP000501466"/>
    </source>
</evidence>
<organism evidence="3 4">
    <name type="scientific">Thiosulfativibrio zosterae</name>
    <dbReference type="NCBI Taxonomy" id="2675053"/>
    <lineage>
        <taxon>Bacteria</taxon>
        <taxon>Pseudomonadati</taxon>
        <taxon>Pseudomonadota</taxon>
        <taxon>Gammaproteobacteria</taxon>
        <taxon>Thiotrichales</taxon>
        <taxon>Piscirickettsiaceae</taxon>
        <taxon>Thiosulfativibrio</taxon>
    </lineage>
</organism>
<evidence type="ECO:0000313" key="3">
    <source>
        <dbReference type="EMBL" id="BBP42748.1"/>
    </source>
</evidence>
<keyword evidence="4" id="KW-1185">Reference proteome</keyword>
<dbReference type="PANTHER" id="PTHR30327">
    <property type="entry name" value="UNCHARACTERIZED PROTEIN YQGE"/>
    <property type="match status" value="1"/>
</dbReference>
<name>A0A6F8PKZ7_9GAMM</name>
<dbReference type="RefSeq" id="WP_173290450.1">
    <property type="nucleotide sequence ID" value="NZ_AP021888.1"/>
</dbReference>
<dbReference type="Proteomes" id="UP000501466">
    <property type="component" value="Chromosome"/>
</dbReference>
<proteinExistence type="inferred from homology"/>
<dbReference type="HAMAP" id="MF_00758">
    <property type="entry name" value="UPF0301"/>
    <property type="match status" value="1"/>
</dbReference>
<dbReference type="SUPFAM" id="SSF143456">
    <property type="entry name" value="VC0467-like"/>
    <property type="match status" value="1"/>
</dbReference>
<dbReference type="Pfam" id="PF02622">
    <property type="entry name" value="DUF179"/>
    <property type="match status" value="1"/>
</dbReference>
<dbReference type="KEGG" id="tzo:THMIRHAT_04940"/>
<dbReference type="AlphaFoldDB" id="A0A6F8PKZ7"/>
<gene>
    <name evidence="3" type="ORF">THMIRHAT_04940</name>
</gene>
<reference evidence="4" key="1">
    <citation type="submission" date="2019-11" db="EMBL/GenBank/DDBJ databases">
        <title>Isolation and characterization of two novel species in the genus Thiomicrorhabdus.</title>
        <authorList>
            <person name="Mochizuki J."/>
            <person name="Kojima H."/>
            <person name="Fukui M."/>
        </authorList>
    </citation>
    <scope>NUCLEOTIDE SEQUENCE [LARGE SCALE GENOMIC DNA]</scope>
    <source>
        <strain evidence="4">AkT22</strain>
    </source>
</reference>
<dbReference type="PANTHER" id="PTHR30327:SF1">
    <property type="entry name" value="UPF0301 PROTEIN YQGE"/>
    <property type="match status" value="1"/>
</dbReference>
<evidence type="ECO:0000256" key="1">
    <source>
        <dbReference type="ARBA" id="ARBA00009600"/>
    </source>
</evidence>
<dbReference type="EMBL" id="AP021888">
    <property type="protein sequence ID" value="BBP42748.1"/>
    <property type="molecule type" value="Genomic_DNA"/>
</dbReference>